<dbReference type="InterPro" id="IPR043502">
    <property type="entry name" value="DNA/RNA_pol_sf"/>
</dbReference>
<evidence type="ECO:0000256" key="2">
    <source>
        <dbReference type="ARBA" id="ARBA00022679"/>
    </source>
</evidence>
<sequence length="663" mass="75876">MIDSGASGNFINSGYVEKHKIPTKKKKSARRVQVIDGRPIANGLIERECTFQVIMNDHVEEITCDVAPLGRHTVVLGIPWLKKHNPKINWSQGTLEFDSEYCVAECLCEDCNAIEGGVVGQLPEEYVEFKDVFVAKEVDRLPPHRPYDLKIELEPGAKPKIGVVYSLTKEEDRILKAWIDENLEKGFIVPSTSEWASPVMFVKRHDIDGKPQPPRLCMDYRYLNRWTRKNRYPLPRTDDLIERVKGAKIFTKLDLKSGYNLVRVAEEDVHKTAFRTKYGLYETKVMPFGLTNAPATFQNMMDAEFRDIKGVYVEIYIDDILIFSKTTKEHPEHVKEVLRRLQRLGLYCSLKKCSFHVPKVDYLGLVISGEVVEMQEEKIAAIRKWPTPKNVTDVQTFLGFANFYRRFIRNYTHIARPLYDLTMKTKLWEWSTEAESAFQGLIREFIKAPILLQPDQDRGFIIECDASDKATGAVLSQYGPDNKLHPVAFMSKSLSPAERNYDIFDKELLAIIKAFKEWRHLLEGTEIPVLLVTDHKNLEYFMTSKVLTKRQNRWAVFLSEFNFQIKYRAGGLNGKADALSRRSDHDLEGGVVPQKPLLAPHIFINSAEETPTGIASTAEIHTSIQDQLAKDEYTQSIWAFLSNQPGESTCHCPEGVRGLENPE</sequence>
<dbReference type="GO" id="GO:0016787">
    <property type="term" value="F:hydrolase activity"/>
    <property type="evidence" value="ECO:0007669"/>
    <property type="project" value="UniProtKB-KW"/>
</dbReference>
<dbReference type="InterPro" id="IPR041373">
    <property type="entry name" value="RT_RNaseH"/>
</dbReference>
<dbReference type="Gene3D" id="3.10.20.370">
    <property type="match status" value="1"/>
</dbReference>
<dbReference type="InterPro" id="IPR043128">
    <property type="entry name" value="Rev_trsase/Diguanyl_cyclase"/>
</dbReference>
<evidence type="ECO:0000256" key="6">
    <source>
        <dbReference type="ARBA" id="ARBA00022801"/>
    </source>
</evidence>
<feature type="domain" description="Reverse transcriptase" evidence="8">
    <location>
        <begin position="183"/>
        <end position="367"/>
    </location>
</feature>
<dbReference type="GO" id="GO:0003964">
    <property type="term" value="F:RNA-directed DNA polymerase activity"/>
    <property type="evidence" value="ECO:0007669"/>
    <property type="project" value="UniProtKB-KW"/>
</dbReference>
<dbReference type="PROSITE" id="PS50878">
    <property type="entry name" value="RT_POL"/>
    <property type="match status" value="1"/>
</dbReference>
<evidence type="ECO:0000256" key="3">
    <source>
        <dbReference type="ARBA" id="ARBA00022695"/>
    </source>
</evidence>
<dbReference type="WBParaSite" id="GPLIN_001441000">
    <property type="protein sequence ID" value="GPLIN_001441000"/>
    <property type="gene ID" value="GPLIN_001441000"/>
</dbReference>
<evidence type="ECO:0000256" key="5">
    <source>
        <dbReference type="ARBA" id="ARBA00022759"/>
    </source>
</evidence>
<protein>
    <recommendedName>
        <fullName evidence="1">RNA-directed DNA polymerase</fullName>
        <ecNumber evidence="1">2.7.7.49</ecNumber>
    </recommendedName>
</protein>
<evidence type="ECO:0000256" key="1">
    <source>
        <dbReference type="ARBA" id="ARBA00012493"/>
    </source>
</evidence>
<reference evidence="9" key="1">
    <citation type="submission" date="2014-05" db="EMBL/GenBank/DDBJ databases">
        <title>The genome and life-stage specific transcriptomes of Globodera pallida elucidate key aspects of plant parasitism by a cyst nematode.</title>
        <authorList>
            <person name="Cotton J.A."/>
            <person name="Lilley C.J."/>
            <person name="Jones L.M."/>
            <person name="Kikuchi T."/>
            <person name="Reid A.J."/>
            <person name="Thorpe P."/>
            <person name="Tsai I.J."/>
            <person name="Beasley H."/>
            <person name="Blok V."/>
            <person name="Cock P.J.A."/>
            <person name="Van den Akker S.E."/>
            <person name="Holroyd N."/>
            <person name="Hunt M."/>
            <person name="Mantelin S."/>
            <person name="Naghra H."/>
            <person name="Pain A."/>
            <person name="Palomares-Rius J.E."/>
            <person name="Zarowiecki M."/>
            <person name="Berriman M."/>
            <person name="Jones J.T."/>
            <person name="Urwin P.E."/>
        </authorList>
    </citation>
    <scope>NUCLEOTIDE SEQUENCE [LARGE SCALE GENOMIC DNA]</scope>
    <source>
        <strain evidence="9">Lindley</strain>
    </source>
</reference>
<dbReference type="Gene3D" id="3.30.70.270">
    <property type="match status" value="2"/>
</dbReference>
<dbReference type="PANTHER" id="PTHR37984:SF5">
    <property type="entry name" value="PROTEIN NYNRIN-LIKE"/>
    <property type="match status" value="1"/>
</dbReference>
<dbReference type="GO" id="GO:0004519">
    <property type="term" value="F:endonuclease activity"/>
    <property type="evidence" value="ECO:0007669"/>
    <property type="project" value="UniProtKB-KW"/>
</dbReference>
<dbReference type="InterPro" id="IPR021109">
    <property type="entry name" value="Peptidase_aspartic_dom_sf"/>
</dbReference>
<keyword evidence="5" id="KW-0255">Endonuclease</keyword>
<evidence type="ECO:0000256" key="7">
    <source>
        <dbReference type="ARBA" id="ARBA00022918"/>
    </source>
</evidence>
<dbReference type="Pfam" id="PF17917">
    <property type="entry name" value="RT_RNaseH"/>
    <property type="match status" value="1"/>
</dbReference>
<dbReference type="PANTHER" id="PTHR37984">
    <property type="entry name" value="PROTEIN CBG26694"/>
    <property type="match status" value="1"/>
</dbReference>
<keyword evidence="2" id="KW-0808">Transferase</keyword>
<keyword evidence="3" id="KW-0548">Nucleotidyltransferase</keyword>
<dbReference type="Pfam" id="PF00078">
    <property type="entry name" value="RVT_1"/>
    <property type="match status" value="1"/>
</dbReference>
<reference evidence="10" key="2">
    <citation type="submission" date="2016-06" db="UniProtKB">
        <authorList>
            <consortium name="WormBaseParasite"/>
        </authorList>
    </citation>
    <scope>IDENTIFICATION</scope>
</reference>
<dbReference type="Gene3D" id="3.10.10.10">
    <property type="entry name" value="HIV Type 1 Reverse Transcriptase, subunit A, domain 1"/>
    <property type="match status" value="1"/>
</dbReference>
<keyword evidence="7" id="KW-0695">RNA-directed DNA polymerase</keyword>
<evidence type="ECO:0000313" key="10">
    <source>
        <dbReference type="WBParaSite" id="GPLIN_001441000"/>
    </source>
</evidence>
<dbReference type="InterPro" id="IPR050951">
    <property type="entry name" value="Retrovirus_Pol_polyprotein"/>
</dbReference>
<name>A0A183CNF3_GLOPA</name>
<proteinExistence type="predicted"/>
<evidence type="ECO:0000259" key="8">
    <source>
        <dbReference type="PROSITE" id="PS50878"/>
    </source>
</evidence>
<dbReference type="AlphaFoldDB" id="A0A183CNF3"/>
<dbReference type="Gene3D" id="2.40.70.10">
    <property type="entry name" value="Acid Proteases"/>
    <property type="match status" value="1"/>
</dbReference>
<keyword evidence="4" id="KW-0540">Nuclease</keyword>
<dbReference type="SUPFAM" id="SSF50630">
    <property type="entry name" value="Acid proteases"/>
    <property type="match status" value="1"/>
</dbReference>
<evidence type="ECO:0000256" key="4">
    <source>
        <dbReference type="ARBA" id="ARBA00022722"/>
    </source>
</evidence>
<organism evidence="9 10">
    <name type="scientific">Globodera pallida</name>
    <name type="common">Potato cyst nematode worm</name>
    <name type="synonym">Heterodera pallida</name>
    <dbReference type="NCBI Taxonomy" id="36090"/>
    <lineage>
        <taxon>Eukaryota</taxon>
        <taxon>Metazoa</taxon>
        <taxon>Ecdysozoa</taxon>
        <taxon>Nematoda</taxon>
        <taxon>Chromadorea</taxon>
        <taxon>Rhabditida</taxon>
        <taxon>Tylenchina</taxon>
        <taxon>Tylenchomorpha</taxon>
        <taxon>Tylenchoidea</taxon>
        <taxon>Heteroderidae</taxon>
        <taxon>Heteroderinae</taxon>
        <taxon>Globodera</taxon>
    </lineage>
</organism>
<keyword evidence="6" id="KW-0378">Hydrolase</keyword>
<dbReference type="CDD" id="cd09274">
    <property type="entry name" value="RNase_HI_RT_Ty3"/>
    <property type="match status" value="1"/>
</dbReference>
<keyword evidence="9" id="KW-1185">Reference proteome</keyword>
<dbReference type="FunFam" id="3.30.70.270:FF:000020">
    <property type="entry name" value="Transposon Tf2-6 polyprotein-like Protein"/>
    <property type="match status" value="1"/>
</dbReference>
<accession>A0A183CNF3</accession>
<dbReference type="Proteomes" id="UP000050741">
    <property type="component" value="Unassembled WGS sequence"/>
</dbReference>
<evidence type="ECO:0000313" key="9">
    <source>
        <dbReference type="Proteomes" id="UP000050741"/>
    </source>
</evidence>
<dbReference type="FunFam" id="3.10.20.370:FF:000003">
    <property type="entry name" value="Transposon Tf2-6 polyprotein"/>
    <property type="match status" value="1"/>
</dbReference>
<dbReference type="CDD" id="cd00303">
    <property type="entry name" value="retropepsin_like"/>
    <property type="match status" value="1"/>
</dbReference>
<dbReference type="EC" id="2.7.7.49" evidence="1"/>
<dbReference type="SUPFAM" id="SSF56672">
    <property type="entry name" value="DNA/RNA polymerases"/>
    <property type="match status" value="1"/>
</dbReference>
<dbReference type="CDD" id="cd01647">
    <property type="entry name" value="RT_LTR"/>
    <property type="match status" value="1"/>
</dbReference>
<dbReference type="InterPro" id="IPR000477">
    <property type="entry name" value="RT_dom"/>
</dbReference>